<gene>
    <name evidence="1" type="ORF">HPF_20560</name>
</gene>
<sequence>MLSSLESVMSSSAASTVSSFRPAGGWRLHPGHAMSLRPQETSVLRIHRGPVWVTLGEPGAPSPQDSGDRFLMAGESMVVPAGARLVMEPLSRRESDGPVCFDWSDAAQAKDSRFGREVRAPLREAVTAFGQAAWALVRVARGLLGYSEFLVAGRGRVLSPLECMR</sequence>
<dbReference type="AlphaFoldDB" id="A0A4P6X1L7"/>
<reference evidence="1 2" key="1">
    <citation type="submission" date="2019-03" db="EMBL/GenBank/DDBJ databases">
        <authorList>
            <person name="Sebastian G."/>
            <person name="Baumann P."/>
            <person name="Ruckert C."/>
            <person name="Kalinowski J."/>
            <person name="Nebel B."/>
            <person name="Takors R."/>
            <person name="Blombach B."/>
        </authorList>
    </citation>
    <scope>NUCLEOTIDE SEQUENCE [LARGE SCALE GENOMIC DNA]</scope>
    <source>
        <strain evidence="1 2">DSM 1084</strain>
    </source>
</reference>
<protein>
    <recommendedName>
        <fullName evidence="3">DUF2917 domain-containing protein</fullName>
    </recommendedName>
</protein>
<accession>A0A4P6X1L7</accession>
<keyword evidence="2" id="KW-1185">Reference proteome</keyword>
<dbReference type="InterPro" id="IPR021317">
    <property type="entry name" value="DUF2917"/>
</dbReference>
<evidence type="ECO:0008006" key="3">
    <source>
        <dbReference type="Google" id="ProtNLM"/>
    </source>
</evidence>
<organism evidence="1 2">
    <name type="scientific">Hydrogenophaga pseudoflava</name>
    <name type="common">Pseudomonas carboxydoflava</name>
    <dbReference type="NCBI Taxonomy" id="47421"/>
    <lineage>
        <taxon>Bacteria</taxon>
        <taxon>Pseudomonadati</taxon>
        <taxon>Pseudomonadota</taxon>
        <taxon>Betaproteobacteria</taxon>
        <taxon>Burkholderiales</taxon>
        <taxon>Comamonadaceae</taxon>
        <taxon>Hydrogenophaga</taxon>
    </lineage>
</organism>
<proteinExistence type="predicted"/>
<dbReference type="EMBL" id="CP037867">
    <property type="protein sequence ID" value="QBM30097.1"/>
    <property type="molecule type" value="Genomic_DNA"/>
</dbReference>
<name>A0A4P6X1L7_HYDPS</name>
<dbReference type="KEGG" id="hpse:HPF_20560"/>
<evidence type="ECO:0000313" key="2">
    <source>
        <dbReference type="Proteomes" id="UP000293912"/>
    </source>
</evidence>
<dbReference type="Proteomes" id="UP000293912">
    <property type="component" value="Chromosome"/>
</dbReference>
<dbReference type="Pfam" id="PF11142">
    <property type="entry name" value="DUF2917"/>
    <property type="match status" value="1"/>
</dbReference>
<evidence type="ECO:0000313" key="1">
    <source>
        <dbReference type="EMBL" id="QBM30097.1"/>
    </source>
</evidence>